<dbReference type="KEGG" id="avn:Avin_37030"/>
<reference evidence="2 3" key="1">
    <citation type="journal article" date="2009" name="J. Bacteriol.">
        <title>Genome sequence of Azotobacter vinelandii, an obligate aerobe specialized to support diverse anaerobic metabolic processes.</title>
        <authorList>
            <person name="Setubal J.C."/>
            <person name="dos Santos P."/>
            <person name="Goldman B.S."/>
            <person name="Ertesvag H."/>
            <person name="Espin G."/>
            <person name="Rubio L.M."/>
            <person name="Valla S."/>
            <person name="Almeida N.F."/>
            <person name="Balasubramanian D."/>
            <person name="Cromes L."/>
            <person name="Curatti L."/>
            <person name="Du Z."/>
            <person name="Godsy E."/>
            <person name="Goodner B."/>
            <person name="Hellner-Burris K."/>
            <person name="Hernandez J.A."/>
            <person name="Houmiel K."/>
            <person name="Imperial J."/>
            <person name="Kennedy C."/>
            <person name="Larson T.J."/>
            <person name="Latreille P."/>
            <person name="Ligon L.S."/>
            <person name="Lu J."/>
            <person name="Maerk M."/>
            <person name="Miller N.M."/>
            <person name="Norton S."/>
            <person name="O'Carroll I.P."/>
            <person name="Paulsen I."/>
            <person name="Raulfs E.C."/>
            <person name="Roemer R."/>
            <person name="Rosser J."/>
            <person name="Segura D."/>
            <person name="Slater S."/>
            <person name="Stricklin S.L."/>
            <person name="Studholme D.J."/>
            <person name="Sun J."/>
            <person name="Viana C.J."/>
            <person name="Wallin E."/>
            <person name="Wang B."/>
            <person name="Wheeler C."/>
            <person name="Zhu H."/>
            <person name="Dean D.R."/>
            <person name="Dixon R."/>
            <person name="Wood D."/>
        </authorList>
    </citation>
    <scope>NUCLEOTIDE SEQUENCE [LARGE SCALE GENOMIC DNA]</scope>
    <source>
        <strain evidence="3">DJ / ATCC BAA-1303</strain>
    </source>
</reference>
<protein>
    <submittedName>
        <fullName evidence="2">Uncharacterized protein</fullName>
    </submittedName>
</protein>
<gene>
    <name evidence="2" type="ordered locus">Avin_37030</name>
</gene>
<proteinExistence type="predicted"/>
<evidence type="ECO:0000313" key="3">
    <source>
        <dbReference type="Proteomes" id="UP000002424"/>
    </source>
</evidence>
<evidence type="ECO:0000313" key="2">
    <source>
        <dbReference type="EMBL" id="ACO79849.1"/>
    </source>
</evidence>
<feature type="compositionally biased region" description="Basic residues" evidence="1">
    <location>
        <begin position="48"/>
        <end position="57"/>
    </location>
</feature>
<keyword evidence="3" id="KW-1185">Reference proteome</keyword>
<dbReference type="EnsemblBacteria" id="ACO79849">
    <property type="protein sequence ID" value="ACO79849"/>
    <property type="gene ID" value="Avin_37030"/>
</dbReference>
<dbReference type="HOGENOM" id="CLU_2986640_0_0_6"/>
<organism evidence="2 3">
    <name type="scientific">Azotobacter vinelandii (strain DJ / ATCC BAA-1303)</name>
    <dbReference type="NCBI Taxonomy" id="322710"/>
    <lineage>
        <taxon>Bacteria</taxon>
        <taxon>Pseudomonadati</taxon>
        <taxon>Pseudomonadota</taxon>
        <taxon>Gammaproteobacteria</taxon>
        <taxon>Pseudomonadales</taxon>
        <taxon>Pseudomonadaceae</taxon>
        <taxon>Azotobacter</taxon>
    </lineage>
</organism>
<feature type="compositionally biased region" description="Basic and acidic residues" evidence="1">
    <location>
        <begin position="35"/>
        <end position="47"/>
    </location>
</feature>
<feature type="region of interest" description="Disordered" evidence="1">
    <location>
        <begin position="26"/>
        <end position="57"/>
    </location>
</feature>
<accession>C1DRX4</accession>
<dbReference type="Proteomes" id="UP000002424">
    <property type="component" value="Chromosome"/>
</dbReference>
<name>C1DRX4_AZOVD</name>
<evidence type="ECO:0000256" key="1">
    <source>
        <dbReference type="SAM" id="MobiDB-lite"/>
    </source>
</evidence>
<dbReference type="AlphaFoldDB" id="C1DRX4"/>
<dbReference type="EMBL" id="CP001157">
    <property type="protein sequence ID" value="ACO79849.1"/>
    <property type="molecule type" value="Genomic_DNA"/>
</dbReference>
<sequence>MRKPETRIHALPHSILCVDEPAICPTETGPSAGSEIRDSDARPERTFRSRRWRHTIN</sequence>